<keyword evidence="4" id="KW-0812">Transmembrane</keyword>
<proteinExistence type="inferred from homology"/>
<evidence type="ECO:0000259" key="5">
    <source>
        <dbReference type="Pfam" id="PF00535"/>
    </source>
</evidence>
<evidence type="ECO:0000256" key="4">
    <source>
        <dbReference type="SAM" id="Phobius"/>
    </source>
</evidence>
<dbReference type="OrthoDB" id="9766299at2"/>
<dbReference type="Gene3D" id="3.90.550.10">
    <property type="entry name" value="Spore Coat Polysaccharide Biosynthesis Protein SpsA, Chain A"/>
    <property type="match status" value="1"/>
</dbReference>
<dbReference type="EMBL" id="WBOS01000019">
    <property type="protein sequence ID" value="KAB2329372.1"/>
    <property type="molecule type" value="Genomic_DNA"/>
</dbReference>
<feature type="transmembrane region" description="Helical" evidence="4">
    <location>
        <begin position="39"/>
        <end position="66"/>
    </location>
</feature>
<evidence type="ECO:0000313" key="6">
    <source>
        <dbReference type="EMBL" id="KAB2329372.1"/>
    </source>
</evidence>
<keyword evidence="4" id="KW-0472">Membrane</keyword>
<feature type="transmembrane region" description="Helical" evidence="4">
    <location>
        <begin position="375"/>
        <end position="396"/>
    </location>
</feature>
<feature type="domain" description="Glycosyltransferase 2-like" evidence="5">
    <location>
        <begin position="92"/>
        <end position="278"/>
    </location>
</feature>
<dbReference type="PANTHER" id="PTHR43630:SF1">
    <property type="entry name" value="POLY-BETA-1,6-N-ACETYL-D-GLUCOSAMINE SYNTHASE"/>
    <property type="match status" value="1"/>
</dbReference>
<dbReference type="RefSeq" id="WP_151537044.1">
    <property type="nucleotide sequence ID" value="NZ_WBOS01000019.1"/>
</dbReference>
<accession>A0A6L3V425</accession>
<protein>
    <submittedName>
        <fullName evidence="6">Glycosyltransferase family 2 protein</fullName>
    </submittedName>
</protein>
<evidence type="ECO:0000313" key="7">
    <source>
        <dbReference type="Proteomes" id="UP000481030"/>
    </source>
</evidence>
<keyword evidence="2" id="KW-0328">Glycosyltransferase</keyword>
<evidence type="ECO:0000256" key="3">
    <source>
        <dbReference type="ARBA" id="ARBA00022679"/>
    </source>
</evidence>
<organism evidence="6 7">
    <name type="scientific">Cytobacillus depressus</name>
    <dbReference type="NCBI Taxonomy" id="1602942"/>
    <lineage>
        <taxon>Bacteria</taxon>
        <taxon>Bacillati</taxon>
        <taxon>Bacillota</taxon>
        <taxon>Bacilli</taxon>
        <taxon>Bacillales</taxon>
        <taxon>Bacillaceae</taxon>
        <taxon>Cytobacillus</taxon>
    </lineage>
</organism>
<keyword evidence="3 6" id="KW-0808">Transferase</keyword>
<keyword evidence="4" id="KW-1133">Transmembrane helix</keyword>
<reference evidence="6 7" key="1">
    <citation type="journal article" date="2016" name="Antonie Van Leeuwenhoek">
        <title>Bacillus depressus sp. nov., isolated from soil of a sunflower field.</title>
        <authorList>
            <person name="Wei X."/>
            <person name="Xin D."/>
            <person name="Xin Y."/>
            <person name="Zhang H."/>
            <person name="Wang T."/>
            <person name="Zhang J."/>
        </authorList>
    </citation>
    <scope>NUCLEOTIDE SEQUENCE [LARGE SCALE GENOMIC DNA]</scope>
    <source>
        <strain evidence="6 7">BZ1</strain>
    </source>
</reference>
<dbReference type="AlphaFoldDB" id="A0A6L3V425"/>
<dbReference type="InterPro" id="IPR029044">
    <property type="entry name" value="Nucleotide-diphossugar_trans"/>
</dbReference>
<keyword evidence="7" id="KW-1185">Reference proteome</keyword>
<evidence type="ECO:0000256" key="2">
    <source>
        <dbReference type="ARBA" id="ARBA00022676"/>
    </source>
</evidence>
<sequence>MLKKISLLFLFLNDFIFKEVVYANSISSEQDKAPSIIDFISSIVFWDDILVFLFFLGNAFPVLHLLHCLPWFREKSEDDNRNVEIEKEKGMSIIVPCYNEQGIIETSINSMKSLPYSQFEVIYINDGSTDETLSLLNKFLKLTPCSRSPLRKLSHKKVKNVFQSKLYPYIYVLDKTNGGKADALNAGIEYSSQSLVITLDADTILTDQALSVINKTFEDKDVVAAGGVVHVLQAKTSKPLSYLSLVHANMLVRLQTLDFLKAFYVTKLSLARFQALAVISGAFGIFEKQALINVGGYRSTVGEDIDITLRIHQYVSKQKNKKIALISDAVAYTELPENWKDFLKQRVRWQKAFIDCVIHFRSFFCKTLFTKAVSFFYIFESFIGRTIVAYIMTSLFVVNSIFNPFSSGILHILTNLLYILLFHFMYNLVAIGVGKYYGFRFQKKDIFRLIFTILLDIFIYRFIIMYIVMYGSIAYFFNKDWNKVDRTGRDYQTDTKSVA</sequence>
<dbReference type="Pfam" id="PF00535">
    <property type="entry name" value="Glycos_transf_2"/>
    <property type="match status" value="1"/>
</dbReference>
<dbReference type="SUPFAM" id="SSF53448">
    <property type="entry name" value="Nucleotide-diphospho-sugar transferases"/>
    <property type="match status" value="1"/>
</dbReference>
<comment type="caution">
    <text evidence="6">The sequence shown here is derived from an EMBL/GenBank/DDBJ whole genome shotgun (WGS) entry which is preliminary data.</text>
</comment>
<evidence type="ECO:0000256" key="1">
    <source>
        <dbReference type="ARBA" id="ARBA00006739"/>
    </source>
</evidence>
<name>A0A6L3V425_9BACI</name>
<gene>
    <name evidence="6" type="ORF">F7731_22560</name>
</gene>
<feature type="transmembrane region" description="Helical" evidence="4">
    <location>
        <begin position="416"/>
        <end position="437"/>
    </location>
</feature>
<dbReference type="CDD" id="cd06423">
    <property type="entry name" value="CESA_like"/>
    <property type="match status" value="1"/>
</dbReference>
<dbReference type="PANTHER" id="PTHR43630">
    <property type="entry name" value="POLY-BETA-1,6-N-ACETYL-D-GLUCOSAMINE SYNTHASE"/>
    <property type="match status" value="1"/>
</dbReference>
<dbReference type="Proteomes" id="UP000481030">
    <property type="component" value="Unassembled WGS sequence"/>
</dbReference>
<feature type="transmembrane region" description="Helical" evidence="4">
    <location>
        <begin position="449"/>
        <end position="477"/>
    </location>
</feature>
<dbReference type="InterPro" id="IPR001173">
    <property type="entry name" value="Glyco_trans_2-like"/>
</dbReference>
<dbReference type="GO" id="GO:0016757">
    <property type="term" value="F:glycosyltransferase activity"/>
    <property type="evidence" value="ECO:0007669"/>
    <property type="project" value="UniProtKB-KW"/>
</dbReference>
<comment type="similarity">
    <text evidence="1">Belongs to the glycosyltransferase 2 family.</text>
</comment>